<comment type="caution">
    <text evidence="1">The sequence shown here is derived from an EMBL/GenBank/DDBJ whole genome shotgun (WGS) entry which is preliminary data.</text>
</comment>
<keyword evidence="2" id="KW-1185">Reference proteome</keyword>
<name>A0AAV7UPE6_PLEWA</name>
<evidence type="ECO:0000313" key="2">
    <source>
        <dbReference type="Proteomes" id="UP001066276"/>
    </source>
</evidence>
<accession>A0AAV7UPE6</accession>
<protein>
    <submittedName>
        <fullName evidence="1">Uncharacterized protein</fullName>
    </submittedName>
</protein>
<dbReference type="AlphaFoldDB" id="A0AAV7UPE6"/>
<sequence length="96" mass="10595">MVRRGGILPSECLGAWKQDPDHTIDSHIATSPAPTDSILDQILTAITETRQDLRGKVNAVAIKLSLLCDDQKKLYAHVTQTEMTLDALQSMVTDFM</sequence>
<gene>
    <name evidence="1" type="ORF">NDU88_000229</name>
</gene>
<dbReference type="EMBL" id="JANPWB010000004">
    <property type="protein sequence ID" value="KAJ1190910.1"/>
    <property type="molecule type" value="Genomic_DNA"/>
</dbReference>
<reference evidence="1" key="1">
    <citation type="journal article" date="2022" name="bioRxiv">
        <title>Sequencing and chromosome-scale assembly of the giantPleurodeles waltlgenome.</title>
        <authorList>
            <person name="Brown T."/>
            <person name="Elewa A."/>
            <person name="Iarovenko S."/>
            <person name="Subramanian E."/>
            <person name="Araus A.J."/>
            <person name="Petzold A."/>
            <person name="Susuki M."/>
            <person name="Suzuki K.-i.T."/>
            <person name="Hayashi T."/>
            <person name="Toyoda A."/>
            <person name="Oliveira C."/>
            <person name="Osipova E."/>
            <person name="Leigh N.D."/>
            <person name="Simon A."/>
            <person name="Yun M.H."/>
        </authorList>
    </citation>
    <scope>NUCLEOTIDE SEQUENCE</scope>
    <source>
        <strain evidence="1">20211129_DDA</strain>
        <tissue evidence="1">Liver</tissue>
    </source>
</reference>
<dbReference type="Proteomes" id="UP001066276">
    <property type="component" value="Chromosome 2_2"/>
</dbReference>
<proteinExistence type="predicted"/>
<organism evidence="1 2">
    <name type="scientific">Pleurodeles waltl</name>
    <name type="common">Iberian ribbed newt</name>
    <dbReference type="NCBI Taxonomy" id="8319"/>
    <lineage>
        <taxon>Eukaryota</taxon>
        <taxon>Metazoa</taxon>
        <taxon>Chordata</taxon>
        <taxon>Craniata</taxon>
        <taxon>Vertebrata</taxon>
        <taxon>Euteleostomi</taxon>
        <taxon>Amphibia</taxon>
        <taxon>Batrachia</taxon>
        <taxon>Caudata</taxon>
        <taxon>Salamandroidea</taxon>
        <taxon>Salamandridae</taxon>
        <taxon>Pleurodelinae</taxon>
        <taxon>Pleurodeles</taxon>
    </lineage>
</organism>
<evidence type="ECO:0000313" key="1">
    <source>
        <dbReference type="EMBL" id="KAJ1190910.1"/>
    </source>
</evidence>